<proteinExistence type="predicted"/>
<accession>A0ABQ9F5F2</accession>
<gene>
    <name evidence="3" type="ORF">KUTeg_009980</name>
</gene>
<keyword evidence="1" id="KW-0812">Transmembrane</keyword>
<dbReference type="EMBL" id="JARBDR010000440">
    <property type="protein sequence ID" value="KAJ8312607.1"/>
    <property type="molecule type" value="Genomic_DNA"/>
</dbReference>
<dbReference type="PANTHER" id="PTHR33748">
    <property type="entry name" value="PROTEIN CBG04600"/>
    <property type="match status" value="1"/>
</dbReference>
<evidence type="ECO:0000256" key="1">
    <source>
        <dbReference type="SAM" id="Phobius"/>
    </source>
</evidence>
<feature type="transmembrane region" description="Helical" evidence="1">
    <location>
        <begin position="287"/>
        <end position="306"/>
    </location>
</feature>
<keyword evidence="1" id="KW-0472">Membrane</keyword>
<sequence length="325" mass="36394">MTFNPGKAQITMRIQIILLLCFIGASLQYDACTDPSYTYQGYTFTIDYTNNQKIWSHCEFPNPKFDHSRCGMTVTTGYHFLCDPEYMVTAQADAVDLALKMIQTNTTRQCYSSSGTSETVSTHVENCIQPWTLPSDLPLTPKRVLQWKTLPITSDQDGTSDLVHVSVGERATSVVTSDVVTSIKSTFLSYKQQGRLGEGLLVIAEELRLVLRGVTAAHVLLIVNMITLVAFGAFLIAFLQFRNLDYNVWGREKFWKGLEIFFYVISGVWLINGLLYGVIYVSNKAPYWAILIAGFFGMACIVLYVFEGQLFPSSTNSGSYNLTSQ</sequence>
<feature type="chain" id="PRO_5046381026" evidence="2">
    <location>
        <begin position="29"/>
        <end position="325"/>
    </location>
</feature>
<feature type="transmembrane region" description="Helical" evidence="1">
    <location>
        <begin position="260"/>
        <end position="281"/>
    </location>
</feature>
<feature type="signal peptide" evidence="2">
    <location>
        <begin position="1"/>
        <end position="28"/>
    </location>
</feature>
<keyword evidence="1" id="KW-1133">Transmembrane helix</keyword>
<protein>
    <submittedName>
        <fullName evidence="3">Uncharacterized protein</fullName>
    </submittedName>
</protein>
<feature type="transmembrane region" description="Helical" evidence="1">
    <location>
        <begin position="216"/>
        <end position="239"/>
    </location>
</feature>
<name>A0ABQ9F5F2_TEGGR</name>
<evidence type="ECO:0000313" key="3">
    <source>
        <dbReference type="EMBL" id="KAJ8312607.1"/>
    </source>
</evidence>
<evidence type="ECO:0000313" key="4">
    <source>
        <dbReference type="Proteomes" id="UP001217089"/>
    </source>
</evidence>
<keyword evidence="2" id="KW-0732">Signal</keyword>
<evidence type="ECO:0000256" key="2">
    <source>
        <dbReference type="SAM" id="SignalP"/>
    </source>
</evidence>
<reference evidence="3 4" key="1">
    <citation type="submission" date="2022-12" db="EMBL/GenBank/DDBJ databases">
        <title>Chromosome-level genome of Tegillarca granosa.</title>
        <authorList>
            <person name="Kim J."/>
        </authorList>
    </citation>
    <scope>NUCLEOTIDE SEQUENCE [LARGE SCALE GENOMIC DNA]</scope>
    <source>
        <strain evidence="3">Teg-2019</strain>
        <tissue evidence="3">Adductor muscle</tissue>
    </source>
</reference>
<comment type="caution">
    <text evidence="3">The sequence shown here is derived from an EMBL/GenBank/DDBJ whole genome shotgun (WGS) entry which is preliminary data.</text>
</comment>
<dbReference type="Proteomes" id="UP001217089">
    <property type="component" value="Unassembled WGS sequence"/>
</dbReference>
<organism evidence="3 4">
    <name type="scientific">Tegillarca granosa</name>
    <name type="common">Malaysian cockle</name>
    <name type="synonym">Anadara granosa</name>
    <dbReference type="NCBI Taxonomy" id="220873"/>
    <lineage>
        <taxon>Eukaryota</taxon>
        <taxon>Metazoa</taxon>
        <taxon>Spiralia</taxon>
        <taxon>Lophotrochozoa</taxon>
        <taxon>Mollusca</taxon>
        <taxon>Bivalvia</taxon>
        <taxon>Autobranchia</taxon>
        <taxon>Pteriomorphia</taxon>
        <taxon>Arcoida</taxon>
        <taxon>Arcoidea</taxon>
        <taxon>Arcidae</taxon>
        <taxon>Tegillarca</taxon>
    </lineage>
</organism>
<dbReference type="PANTHER" id="PTHR33748:SF5">
    <property type="entry name" value="GROUND-LIKE DOMAIN-CONTAINING PROTEIN"/>
    <property type="match status" value="1"/>
</dbReference>
<keyword evidence="4" id="KW-1185">Reference proteome</keyword>